<evidence type="ECO:0000313" key="2">
    <source>
        <dbReference type="EMBL" id="SFQ34845.1"/>
    </source>
</evidence>
<dbReference type="InterPro" id="IPR005502">
    <property type="entry name" value="Ribosyl_crysJ1"/>
</dbReference>
<dbReference type="GO" id="GO:0046872">
    <property type="term" value="F:metal ion binding"/>
    <property type="evidence" value="ECO:0007669"/>
    <property type="project" value="UniProtKB-KW"/>
</dbReference>
<dbReference type="Pfam" id="PF03747">
    <property type="entry name" value="ADP_ribosyl_GH"/>
    <property type="match status" value="1"/>
</dbReference>
<feature type="binding site" evidence="1">
    <location>
        <position position="59"/>
    </location>
    <ligand>
        <name>Mg(2+)</name>
        <dbReference type="ChEBI" id="CHEBI:18420"/>
        <label>1</label>
    </ligand>
</feature>
<dbReference type="Proteomes" id="UP000198577">
    <property type="component" value="Unassembled WGS sequence"/>
</dbReference>
<dbReference type="InterPro" id="IPR050792">
    <property type="entry name" value="ADP-ribosylglycohydrolase"/>
</dbReference>
<keyword evidence="1" id="KW-0479">Metal-binding</keyword>
<sequence>MATIKLSWHDYYDKVYACWLGKNCGGTLGTPLERAYGQEEMFDVWWYPQLKDGGMPNDDLEIQLIWLKALEERGPNIKARDLAEYWLDCIQYNFDEYGLHKTNLRLGLLPPVSGYYNNWFKHCMGCPIRSEIWACIAPGRPDIAVRYAYEDAIVDHAGGESVYGEMFNAAIESAAFIIDDRDKLLEIGLSYIPEDSQTALAIRSAIEAYNKGMDWKEARNYVLHKCYSPIAQYSPINLGFQTIGWLYGENFADAICKAVNCGYDTDCTGATLGSILGIMYGTKGIPQEWAVPLSDKITTNASWGGIINLEVPKDLDELTRRTCNMGKRVLAYNNAEIVIDDNLTDLRGLDVSALYASDDIESLWSLPPTQVAFDITTIRAAVDYVDHPVIRAGEAKSIKVVLENPRPMDLTADVSINLPQGWRCEPDLLKGVNLPAKGKTELICRITVDDISFINQSNRGSIHIEIKGRPQGEDIPLVLLGGKRWLISPVDVDFDPSSNEVRHWKVVDFIDNVLPVEQYFEGKPGSIYLCHYVYCPEERTGRAGVSSNCPMELWLNGKKVHEALEKRIPRPNYSGDGASYADVSLKEGWNQFIIKLTRQDKPVDAYFTLATGHPYYHGMSDIVECRLPWE</sequence>
<evidence type="ECO:0000256" key="1">
    <source>
        <dbReference type="PIRSR" id="PIRSR605502-1"/>
    </source>
</evidence>
<protein>
    <submittedName>
        <fullName evidence="2">ADP-ribosylglycohydrolase</fullName>
    </submittedName>
</protein>
<organism evidence="2 3">
    <name type="scientific">Caldicoprobacter faecalis</name>
    <dbReference type="NCBI Taxonomy" id="937334"/>
    <lineage>
        <taxon>Bacteria</taxon>
        <taxon>Bacillati</taxon>
        <taxon>Bacillota</taxon>
        <taxon>Clostridia</taxon>
        <taxon>Caldicoprobacterales</taxon>
        <taxon>Caldicoprobacteraceae</taxon>
        <taxon>Caldicoprobacter</taxon>
    </lineage>
</organism>
<name>A0A1I5XS87_9FIRM</name>
<dbReference type="GO" id="GO:0016787">
    <property type="term" value="F:hydrolase activity"/>
    <property type="evidence" value="ECO:0007669"/>
    <property type="project" value="UniProtKB-KW"/>
</dbReference>
<proteinExistence type="predicted"/>
<gene>
    <name evidence="2" type="ORF">SAMN05444406_1304</name>
</gene>
<dbReference type="SUPFAM" id="SSF101478">
    <property type="entry name" value="ADP-ribosylglycohydrolase"/>
    <property type="match status" value="1"/>
</dbReference>
<feature type="binding site" evidence="1">
    <location>
        <position position="264"/>
    </location>
    <ligand>
        <name>Mg(2+)</name>
        <dbReference type="ChEBI" id="CHEBI:18420"/>
        <label>1</label>
    </ligand>
</feature>
<dbReference type="PANTHER" id="PTHR16222:SF12">
    <property type="entry name" value="ADP-RIBOSYLGLYCOHYDROLASE-RELATED"/>
    <property type="match status" value="1"/>
</dbReference>
<comment type="cofactor">
    <cofactor evidence="1">
        <name>Mg(2+)</name>
        <dbReference type="ChEBI" id="CHEBI:18420"/>
    </cofactor>
    <text evidence="1">Binds 2 magnesium ions per subunit.</text>
</comment>
<dbReference type="Gene3D" id="1.10.4080.10">
    <property type="entry name" value="ADP-ribosylation/Crystallin J1"/>
    <property type="match status" value="1"/>
</dbReference>
<evidence type="ECO:0000313" key="3">
    <source>
        <dbReference type="Proteomes" id="UP000198577"/>
    </source>
</evidence>
<dbReference type="RefSeq" id="WP_092282651.1">
    <property type="nucleotide sequence ID" value="NZ_FOXR01000030.1"/>
</dbReference>
<keyword evidence="1" id="KW-0460">Magnesium</keyword>
<reference evidence="2 3" key="1">
    <citation type="submission" date="2016-10" db="EMBL/GenBank/DDBJ databases">
        <authorList>
            <person name="de Groot N.N."/>
        </authorList>
    </citation>
    <scope>NUCLEOTIDE SEQUENCE [LARGE SCALE GENOMIC DNA]</scope>
    <source>
        <strain evidence="2 3">DSM 20678</strain>
    </source>
</reference>
<dbReference type="OrthoDB" id="9761704at2"/>
<dbReference type="EMBL" id="FOXR01000030">
    <property type="protein sequence ID" value="SFQ34845.1"/>
    <property type="molecule type" value="Genomic_DNA"/>
</dbReference>
<keyword evidence="3" id="KW-1185">Reference proteome</keyword>
<dbReference type="PANTHER" id="PTHR16222">
    <property type="entry name" value="ADP-RIBOSYLGLYCOHYDROLASE"/>
    <property type="match status" value="1"/>
</dbReference>
<dbReference type="InterPro" id="IPR036705">
    <property type="entry name" value="Ribosyl_crysJ1_sf"/>
</dbReference>
<dbReference type="AlphaFoldDB" id="A0A1I5XS87"/>
<accession>A0A1I5XS87</accession>
<feature type="binding site" evidence="1">
    <location>
        <position position="58"/>
    </location>
    <ligand>
        <name>Mg(2+)</name>
        <dbReference type="ChEBI" id="CHEBI:18420"/>
        <label>1</label>
    </ligand>
</feature>
<feature type="binding site" evidence="1">
    <location>
        <position position="266"/>
    </location>
    <ligand>
        <name>Mg(2+)</name>
        <dbReference type="ChEBI" id="CHEBI:18420"/>
        <label>1</label>
    </ligand>
</feature>
<dbReference type="STRING" id="937334.SAMN05444406_1304"/>
<keyword evidence="2" id="KW-0378">Hydrolase</keyword>